<evidence type="ECO:0000256" key="5">
    <source>
        <dbReference type="ARBA" id="ARBA00033748"/>
    </source>
</evidence>
<organism evidence="9 10">
    <name type="scientific">Frondihabitans australicus</name>
    <dbReference type="NCBI Taxonomy" id="386892"/>
    <lineage>
        <taxon>Bacteria</taxon>
        <taxon>Bacillati</taxon>
        <taxon>Actinomycetota</taxon>
        <taxon>Actinomycetes</taxon>
        <taxon>Micrococcales</taxon>
        <taxon>Microbacteriaceae</taxon>
        <taxon>Frondihabitans</taxon>
    </lineage>
</organism>
<dbReference type="EMBL" id="RBKS01000001">
    <property type="protein sequence ID" value="RKR75080.1"/>
    <property type="molecule type" value="Genomic_DNA"/>
</dbReference>
<feature type="binding site" evidence="6">
    <location>
        <position position="152"/>
    </location>
    <ligand>
        <name>FMN</name>
        <dbReference type="ChEBI" id="CHEBI:58210"/>
    </ligand>
</feature>
<feature type="binding site" evidence="6">
    <location>
        <position position="57"/>
    </location>
    <ligand>
        <name>FMN</name>
        <dbReference type="ChEBI" id="CHEBI:58210"/>
    </ligand>
</feature>
<feature type="binding site" evidence="6">
    <location>
        <position position="148"/>
    </location>
    <ligand>
        <name>FMN</name>
        <dbReference type="ChEBI" id="CHEBI:58210"/>
    </ligand>
</feature>
<evidence type="ECO:0000313" key="10">
    <source>
        <dbReference type="Proteomes" id="UP000280008"/>
    </source>
</evidence>
<evidence type="ECO:0000256" key="6">
    <source>
        <dbReference type="PIRSR" id="PIRSR000337-1"/>
    </source>
</evidence>
<dbReference type="SUPFAM" id="SSF51679">
    <property type="entry name" value="Bacterial luciferase-like"/>
    <property type="match status" value="1"/>
</dbReference>
<feature type="binding site" evidence="6">
    <location>
        <position position="101"/>
    </location>
    <ligand>
        <name>FMN</name>
        <dbReference type="ChEBI" id="CHEBI:58210"/>
    </ligand>
</feature>
<keyword evidence="4 9" id="KW-0503">Monooxygenase</keyword>
<proteinExistence type="inferred from homology"/>
<dbReference type="InterPro" id="IPR011251">
    <property type="entry name" value="Luciferase-like_dom"/>
</dbReference>
<dbReference type="GO" id="GO:0004497">
    <property type="term" value="F:monooxygenase activity"/>
    <property type="evidence" value="ECO:0007669"/>
    <property type="project" value="UniProtKB-KW"/>
</dbReference>
<dbReference type="InterPro" id="IPR051260">
    <property type="entry name" value="Diverse_substr_monoxygenases"/>
</dbReference>
<dbReference type="Pfam" id="PF00296">
    <property type="entry name" value="Bac_luciferase"/>
    <property type="match status" value="1"/>
</dbReference>
<feature type="region of interest" description="Disordered" evidence="7">
    <location>
        <begin position="218"/>
        <end position="237"/>
    </location>
</feature>
<dbReference type="InterPro" id="IPR016215">
    <property type="entry name" value="NTA_MOA"/>
</dbReference>
<feature type="domain" description="Luciferase-like" evidence="8">
    <location>
        <begin position="40"/>
        <end position="400"/>
    </location>
</feature>
<comment type="caution">
    <text evidence="9">The sequence shown here is derived from an EMBL/GenBank/DDBJ whole genome shotgun (WGS) entry which is preliminary data.</text>
</comment>
<dbReference type="PANTHER" id="PTHR30011:SF16">
    <property type="entry name" value="C2H2 FINGER DOMAIN TRANSCRIPTION FACTOR (EUROFUNG)-RELATED"/>
    <property type="match status" value="1"/>
</dbReference>
<dbReference type="OrthoDB" id="9135350at2"/>
<keyword evidence="2 6" id="KW-0288">FMN</keyword>
<evidence type="ECO:0000256" key="3">
    <source>
        <dbReference type="ARBA" id="ARBA00023002"/>
    </source>
</evidence>
<evidence type="ECO:0000256" key="2">
    <source>
        <dbReference type="ARBA" id="ARBA00022643"/>
    </source>
</evidence>
<dbReference type="PANTHER" id="PTHR30011">
    <property type="entry name" value="ALKANESULFONATE MONOOXYGENASE-RELATED"/>
    <property type="match status" value="1"/>
</dbReference>
<dbReference type="InterPro" id="IPR036661">
    <property type="entry name" value="Luciferase-like_sf"/>
</dbReference>
<comment type="similarity">
    <text evidence="5">Belongs to the NtaA/SnaA/DszA monooxygenase family.</text>
</comment>
<name>A0A495IHB1_9MICO</name>
<keyword evidence="3" id="KW-0560">Oxidoreductase</keyword>
<dbReference type="PIRSF" id="PIRSF000337">
    <property type="entry name" value="NTA_MOA"/>
    <property type="match status" value="1"/>
</dbReference>
<dbReference type="Gene3D" id="3.20.20.30">
    <property type="entry name" value="Luciferase-like domain"/>
    <property type="match status" value="1"/>
</dbReference>
<evidence type="ECO:0000256" key="4">
    <source>
        <dbReference type="ARBA" id="ARBA00023033"/>
    </source>
</evidence>
<gene>
    <name evidence="9" type="ORF">C8E83_2217</name>
</gene>
<accession>A0A495IHB1</accession>
<protein>
    <submittedName>
        <fullName evidence="9">Alkanesulfonate monooxygenase SsuD/methylene tetrahydromethanopterin reductase-like flavin-dependent oxidoreductase (Luciferase family)</fullName>
    </submittedName>
</protein>
<evidence type="ECO:0000259" key="8">
    <source>
        <dbReference type="Pfam" id="PF00296"/>
    </source>
</evidence>
<evidence type="ECO:0000313" key="9">
    <source>
        <dbReference type="EMBL" id="RKR75080.1"/>
    </source>
</evidence>
<keyword evidence="10" id="KW-1185">Reference proteome</keyword>
<dbReference type="GO" id="GO:0016705">
    <property type="term" value="F:oxidoreductase activity, acting on paired donors, with incorporation or reduction of molecular oxygen"/>
    <property type="evidence" value="ECO:0007669"/>
    <property type="project" value="InterPro"/>
</dbReference>
<dbReference type="RefSeq" id="WP_121369916.1">
    <property type="nucleotide sequence ID" value="NZ_RBKS01000001.1"/>
</dbReference>
<evidence type="ECO:0000256" key="7">
    <source>
        <dbReference type="SAM" id="MobiDB-lite"/>
    </source>
</evidence>
<reference evidence="9 10" key="1">
    <citation type="submission" date="2018-10" db="EMBL/GenBank/DDBJ databases">
        <title>Sequencing the genomes of 1000 actinobacteria strains.</title>
        <authorList>
            <person name="Klenk H.-P."/>
        </authorList>
    </citation>
    <scope>NUCLEOTIDE SEQUENCE [LARGE SCALE GENOMIC DNA]</scope>
    <source>
        <strain evidence="9 10">DSM 17894</strain>
    </source>
</reference>
<evidence type="ECO:0000256" key="1">
    <source>
        <dbReference type="ARBA" id="ARBA00022630"/>
    </source>
</evidence>
<dbReference type="Proteomes" id="UP000280008">
    <property type="component" value="Unassembled WGS sequence"/>
</dbReference>
<feature type="compositionally biased region" description="Low complexity" evidence="7">
    <location>
        <begin position="218"/>
        <end position="230"/>
    </location>
</feature>
<dbReference type="AlphaFoldDB" id="A0A495IHB1"/>
<keyword evidence="1 6" id="KW-0285">Flavoprotein</keyword>
<sequence length="453" mass="49699">MAPRAQHFGWFFGRGFGPQGWLRDDYLWGHRWDRPQLYQQSAKELEQAGLDLLIIEDSLSPGPREQLDLRVRSALGAPKLDPLLLTPYLFAATEHLGVAPTINAGVYPPYLAARQFATLQHLSDYRVGLNVVTDVKGSRHFGIPELAHDQAYDRAEEWMHVVRRLWHSWADGAIVEDTETWRYADGTKLDAFEHRGDYFSLDGPLNALPFDRQADTAAGAPAAGAGDGDPVIVSPGGSGRGLQFAGHNSDVQLALAPLDADSVRAYREKIHAAARAEGRDPESIRILFVFTPEIVPSDEEADRLVRASAHPSDSDLHEVIERQSIITETDLTGQDLDSPLDLTVFGQHVSAGSIGGLVGKHDPSTPLRELFTAKYRKGRIADGTGTVGTVRQVADFIEALGDDAGNDGFIFNGDLHPATVHRVLDRLVPELRRRGILRTEFGGGGLRGNLFDF</sequence>
<feature type="binding site" evidence="6">
    <location>
        <position position="238"/>
    </location>
    <ligand>
        <name>FMN</name>
        <dbReference type="ChEBI" id="CHEBI:58210"/>
    </ligand>
</feature>